<protein>
    <submittedName>
        <fullName evidence="1">Uncharacterized protein</fullName>
    </submittedName>
</protein>
<dbReference type="Gene3D" id="3.90.1720.10">
    <property type="entry name" value="endopeptidase domain like (from Nostoc punctiforme)"/>
    <property type="match status" value="1"/>
</dbReference>
<dbReference type="InterPro" id="IPR038765">
    <property type="entry name" value="Papain-like_cys_pep_sf"/>
</dbReference>
<reference evidence="1 2" key="1">
    <citation type="submission" date="2019-03" db="EMBL/GenBank/DDBJ databases">
        <title>Genomic Encyclopedia of Type Strains, Phase IV (KMG-IV): sequencing the most valuable type-strain genomes for metagenomic binning, comparative biology and taxonomic classification.</title>
        <authorList>
            <person name="Goeker M."/>
        </authorList>
    </citation>
    <scope>NUCLEOTIDE SEQUENCE [LARGE SCALE GENOMIC DNA]</scope>
    <source>
        <strain evidence="1 2">DSM 100556</strain>
    </source>
</reference>
<dbReference type="AlphaFoldDB" id="A0A4R1R196"/>
<dbReference type="STRING" id="1469948.GCA_000732725_01949"/>
<evidence type="ECO:0000313" key="2">
    <source>
        <dbReference type="Proteomes" id="UP000295718"/>
    </source>
</evidence>
<evidence type="ECO:0000313" key="1">
    <source>
        <dbReference type="EMBL" id="TCL59068.1"/>
    </source>
</evidence>
<organism evidence="1 2">
    <name type="scientific">Kineothrix alysoides</name>
    <dbReference type="NCBI Taxonomy" id="1469948"/>
    <lineage>
        <taxon>Bacteria</taxon>
        <taxon>Bacillati</taxon>
        <taxon>Bacillota</taxon>
        <taxon>Clostridia</taxon>
        <taxon>Lachnospirales</taxon>
        <taxon>Lachnospiraceae</taxon>
        <taxon>Kineothrix</taxon>
    </lineage>
</organism>
<dbReference type="EMBL" id="SLUO01000005">
    <property type="protein sequence ID" value="TCL59068.1"/>
    <property type="molecule type" value="Genomic_DNA"/>
</dbReference>
<dbReference type="Proteomes" id="UP000295718">
    <property type="component" value="Unassembled WGS sequence"/>
</dbReference>
<dbReference type="SUPFAM" id="SSF54001">
    <property type="entry name" value="Cysteine proteinases"/>
    <property type="match status" value="1"/>
</dbReference>
<proteinExistence type="predicted"/>
<sequence length="310" mass="34105">MNYNFKKGDIVVFKAEDDPLSKAIAWFTKSDVSHAAMVYSEDSIVEMGAGGIGVHEIGISEGDEVYVMRLSPELDAAPLIRSADVYLDAKVRYDFPALFILAGLLIFKKIYPSSPLIKITDLILSAACCALDKIINSIIYQDDTSAMVCSQLVYQIYYDCGGDYRIRIENGCVFNSQAVDGAPGSIRLIDLARDKTFPQPDLLMSALSSSIAISDGLMQELYELLVSSEQGSDTSVAHVGLLPQELNKTLALTAKFIELLERLLELTGYNMPLEALFVTPGDLVYHAENLKNTGTVNLTRLHISRDLIFK</sequence>
<dbReference type="RefSeq" id="WP_157837545.1">
    <property type="nucleotide sequence ID" value="NZ_JPNB01000001.1"/>
</dbReference>
<comment type="caution">
    <text evidence="1">The sequence shown here is derived from an EMBL/GenBank/DDBJ whole genome shotgun (WGS) entry which is preliminary data.</text>
</comment>
<name>A0A4R1R196_9FIRM</name>
<gene>
    <name evidence="1" type="ORF">EDD76_105245</name>
</gene>
<accession>A0A4R1R196</accession>
<keyword evidence="2" id="KW-1185">Reference proteome</keyword>